<evidence type="ECO:0000313" key="2">
    <source>
        <dbReference type="EMBL" id="ADU27684.1"/>
    </source>
</evidence>
<dbReference type="PANTHER" id="PTHR47739:SF1">
    <property type="entry name" value="TRNA1(VAL) (ADENINE(37)-N6)-METHYLTRANSFERASE"/>
    <property type="match status" value="1"/>
</dbReference>
<dbReference type="GO" id="GO:0008170">
    <property type="term" value="F:N-methyltransferase activity"/>
    <property type="evidence" value="ECO:0007669"/>
    <property type="project" value="UniProtKB-ARBA"/>
</dbReference>
<dbReference type="PROSITE" id="PS00092">
    <property type="entry name" value="N6_MTASE"/>
    <property type="match status" value="1"/>
</dbReference>
<evidence type="ECO:0000259" key="1">
    <source>
        <dbReference type="Pfam" id="PF05175"/>
    </source>
</evidence>
<dbReference type="eggNOG" id="COG4123">
    <property type="taxonomic scope" value="Bacteria"/>
</dbReference>
<dbReference type="Gene3D" id="3.40.50.150">
    <property type="entry name" value="Vaccinia Virus protein VP39"/>
    <property type="match status" value="1"/>
</dbReference>
<feature type="domain" description="Methyltransferase small" evidence="1">
    <location>
        <begin position="29"/>
        <end position="121"/>
    </location>
</feature>
<dbReference type="PANTHER" id="PTHR47739">
    <property type="entry name" value="TRNA1(VAL) (ADENINE(37)-N6)-METHYLTRANSFERASE"/>
    <property type="match status" value="1"/>
</dbReference>
<dbReference type="Proteomes" id="UP000001551">
    <property type="component" value="Chromosome"/>
</dbReference>
<dbReference type="InterPro" id="IPR029063">
    <property type="entry name" value="SAM-dependent_MTases_sf"/>
</dbReference>
<keyword evidence="2" id="KW-0489">Methyltransferase</keyword>
<dbReference type="CDD" id="cd02440">
    <property type="entry name" value="AdoMet_MTases"/>
    <property type="match status" value="1"/>
</dbReference>
<dbReference type="SUPFAM" id="SSF53335">
    <property type="entry name" value="S-adenosyl-L-methionine-dependent methyltransferases"/>
    <property type="match status" value="1"/>
</dbReference>
<dbReference type="AlphaFoldDB" id="E6U404"/>
<sequence length="240" mass="25620">MDRSEPRAEPLGGGAIAYVTQTHGFGADAVLLAHFAAPKPGARSADLCSGCGIVPLLWCRDDPVRAVDAVELLPEAAELARRSAEANGFANLRVFGQDLRTLPAAFAGQYDLVACNPPYRPVGAGRESADTARETARGEAGCTLEDVARAAARLLAGKGRFCLCQRPARLAELFGLLAAARLEPKRLRLVQQREDAAPWLALVEARKDARPGLHVEPVLLCEQGGVASAAWRELYKPFCP</sequence>
<organism evidence="2 3">
    <name type="scientific">Ethanoligenens harbinense (strain DSM 18485 / JCM 12961 / CGMCC 1.5033 / YUAN-3)</name>
    <dbReference type="NCBI Taxonomy" id="663278"/>
    <lineage>
        <taxon>Bacteria</taxon>
        <taxon>Bacillati</taxon>
        <taxon>Bacillota</taxon>
        <taxon>Clostridia</taxon>
        <taxon>Eubacteriales</taxon>
        <taxon>Oscillospiraceae</taxon>
        <taxon>Ethanoligenens</taxon>
    </lineage>
</organism>
<dbReference type="InterPro" id="IPR007848">
    <property type="entry name" value="Small_mtfrase_dom"/>
</dbReference>
<dbReference type="GO" id="GO:0032259">
    <property type="term" value="P:methylation"/>
    <property type="evidence" value="ECO:0007669"/>
    <property type="project" value="UniProtKB-KW"/>
</dbReference>
<gene>
    <name evidence="2" type="ordered locus">Ethha_2167</name>
</gene>
<name>E6U404_ETHHY</name>
<keyword evidence="2" id="KW-0808">Transferase</keyword>
<accession>E6U404</accession>
<dbReference type="InterPro" id="IPR002052">
    <property type="entry name" value="DNA_methylase_N6_adenine_CS"/>
</dbReference>
<dbReference type="STRING" id="663278.Ethha_2167"/>
<reference evidence="2 3" key="1">
    <citation type="submission" date="2010-12" db="EMBL/GenBank/DDBJ databases">
        <title>Complete sequence of Ethanoligenens harbinense YUAN-3.</title>
        <authorList>
            <person name="Lucas S."/>
            <person name="Copeland A."/>
            <person name="Lapidus A."/>
            <person name="Cheng J.-F."/>
            <person name="Bruce D."/>
            <person name="Goodwin L."/>
            <person name="Pitluck S."/>
            <person name="Chertkov O."/>
            <person name="Misra M."/>
            <person name="Detter J.C."/>
            <person name="Han C."/>
            <person name="Tapia R."/>
            <person name="Land M."/>
            <person name="Hauser L."/>
            <person name="Jeffries C."/>
            <person name="Kyrpides N."/>
            <person name="Ivanova N."/>
            <person name="Mikhailova N."/>
            <person name="Wang A."/>
            <person name="Mouttaki H."/>
            <person name="He Z."/>
            <person name="Zhou J."/>
            <person name="Hemme C.L."/>
            <person name="Woyke T."/>
        </authorList>
    </citation>
    <scope>NUCLEOTIDE SEQUENCE [LARGE SCALE GENOMIC DNA]</scope>
    <source>
        <strain evidence="3">DSM 18485 / JCM 12961 / CGMCC 1.5033 / YUAN-3</strain>
    </source>
</reference>
<evidence type="ECO:0000313" key="3">
    <source>
        <dbReference type="Proteomes" id="UP000001551"/>
    </source>
</evidence>
<dbReference type="InterPro" id="IPR050210">
    <property type="entry name" value="tRNA_Adenine-N(6)_MTase"/>
</dbReference>
<dbReference type="KEGG" id="eha:Ethha_2167"/>
<dbReference type="HOGENOM" id="CLU_061983_1_0_9"/>
<dbReference type="GO" id="GO:0003676">
    <property type="term" value="F:nucleic acid binding"/>
    <property type="evidence" value="ECO:0007669"/>
    <property type="project" value="InterPro"/>
</dbReference>
<dbReference type="RefSeq" id="WP_013486032.1">
    <property type="nucleotide sequence ID" value="NC_014828.1"/>
</dbReference>
<protein>
    <submittedName>
        <fullName evidence="2">Methyltransferase small</fullName>
    </submittedName>
</protein>
<proteinExistence type="predicted"/>
<dbReference type="GO" id="GO:0008757">
    <property type="term" value="F:S-adenosylmethionine-dependent methyltransferase activity"/>
    <property type="evidence" value="ECO:0007669"/>
    <property type="project" value="UniProtKB-ARBA"/>
</dbReference>
<keyword evidence="3" id="KW-1185">Reference proteome</keyword>
<dbReference type="EMBL" id="CP002400">
    <property type="protein sequence ID" value="ADU27684.1"/>
    <property type="molecule type" value="Genomic_DNA"/>
</dbReference>
<dbReference type="Pfam" id="PF05175">
    <property type="entry name" value="MTS"/>
    <property type="match status" value="1"/>
</dbReference>